<evidence type="ECO:0000313" key="3">
    <source>
        <dbReference type="Proteomes" id="UP001301871"/>
    </source>
</evidence>
<feature type="domain" description="Phage tail assembly chaperone-like" evidence="1">
    <location>
        <begin position="62"/>
        <end position="115"/>
    </location>
</feature>
<dbReference type="EMBL" id="OR420734">
    <property type="protein sequence ID" value="WMM94916.1"/>
    <property type="molecule type" value="Genomic_DNA"/>
</dbReference>
<keyword evidence="3" id="KW-1185">Reference proteome</keyword>
<evidence type="ECO:0000259" key="1">
    <source>
        <dbReference type="Pfam" id="PF16778"/>
    </source>
</evidence>
<dbReference type="InterPro" id="IPR031893">
    <property type="entry name" value="Phage_tail_APC"/>
</dbReference>
<dbReference type="Proteomes" id="UP001301871">
    <property type="component" value="Segment"/>
</dbReference>
<protein>
    <recommendedName>
        <fullName evidence="1">Phage tail assembly chaperone-like domain-containing protein</fullName>
    </recommendedName>
</protein>
<sequence>MQALVFDGKVVDISQETFEVHSSFQWVKADENVKVGFYFDGKNFVNPFEKSENQKKEDDLKVLRSERNKRLASTDWWVLPDNNPSPEQLEYRQALRDITNHYSSPLEVVWPEKPQ</sequence>
<reference evidence="2 3" key="1">
    <citation type="submission" date="2023-08" db="EMBL/GenBank/DDBJ databases">
        <authorList>
            <person name="Du S."/>
            <person name="Wu Z."/>
            <person name="Wu Y."/>
            <person name="Yang M."/>
            <person name="Shao J."/>
            <person name="Liu H."/>
            <person name="Zhao Y."/>
            <person name="Zhang Z."/>
        </authorList>
    </citation>
    <scope>NUCLEOTIDE SEQUENCE [LARGE SCALE GENOMIC DNA]</scope>
</reference>
<gene>
    <name evidence="2" type="ORF">CRP804_gp38</name>
</gene>
<name>A0AAX3ZWH5_9CAUD</name>
<evidence type="ECO:0000313" key="2">
    <source>
        <dbReference type="EMBL" id="WMM94916.1"/>
    </source>
</evidence>
<organism evidence="2 3">
    <name type="scientific">Roseobacter phage CRP-804</name>
    <dbReference type="NCBI Taxonomy" id="3072850"/>
    <lineage>
        <taxon>Viruses</taxon>
        <taxon>Duplodnaviria</taxon>
        <taxon>Heunggongvirae</taxon>
        <taxon>Uroviricota</taxon>
        <taxon>Caudoviricetes</taxon>
        <taxon>Autographivirales</taxon>
        <taxon>Autographivirales incertae sedis</taxon>
        <taxon>Triteiavirus</taxon>
        <taxon>Triteiavirus CRP804</taxon>
    </lineage>
</organism>
<dbReference type="Gene3D" id="6.10.140.1310">
    <property type="match status" value="1"/>
</dbReference>
<proteinExistence type="predicted"/>
<dbReference type="Pfam" id="PF16778">
    <property type="entry name" value="Phage_tail_APC"/>
    <property type="match status" value="1"/>
</dbReference>
<accession>A0AAX3ZWH5</accession>